<proteinExistence type="predicted"/>
<evidence type="ECO:0000259" key="2">
    <source>
        <dbReference type="SMART" id="SM00047"/>
    </source>
</evidence>
<dbReference type="OrthoDB" id="289937at2"/>
<keyword evidence="4" id="KW-1185">Reference proteome</keyword>
<dbReference type="GO" id="GO:0004040">
    <property type="term" value="F:amidase activity"/>
    <property type="evidence" value="ECO:0007669"/>
    <property type="project" value="InterPro"/>
</dbReference>
<accession>A0A0A2STY2</accession>
<dbReference type="SMART" id="SM00047">
    <property type="entry name" value="LYZ2"/>
    <property type="match status" value="1"/>
</dbReference>
<protein>
    <submittedName>
        <fullName evidence="3">Flagellar rod assembly protein FlgJ</fullName>
    </submittedName>
</protein>
<organism evidence="3 4">
    <name type="scientific">Legionella norrlandica</name>
    <dbReference type="NCBI Taxonomy" id="1498499"/>
    <lineage>
        <taxon>Bacteria</taxon>
        <taxon>Pseudomonadati</taxon>
        <taxon>Pseudomonadota</taxon>
        <taxon>Gammaproteobacteria</taxon>
        <taxon>Legionellales</taxon>
        <taxon>Legionellaceae</taxon>
        <taxon>Legionella</taxon>
    </lineage>
</organism>
<name>A0A0A2STY2_9GAMM</name>
<reference evidence="3 4" key="1">
    <citation type="submission" date="2014-05" db="EMBL/GenBank/DDBJ databases">
        <authorList>
            <person name="Rizzardi K."/>
            <person name="Winiecka-Krusnell J."/>
            <person name="Ramliden M."/>
            <person name="Alm E."/>
            <person name="Andersson S."/>
            <person name="Byfors S."/>
        </authorList>
    </citation>
    <scope>NUCLEOTIDE SEQUENCE [LARGE SCALE GENOMIC DNA]</scope>
    <source>
        <strain evidence="3 4">LEGN</strain>
    </source>
</reference>
<dbReference type="Pfam" id="PF01832">
    <property type="entry name" value="Glucosaminidase"/>
    <property type="match status" value="1"/>
</dbReference>
<dbReference type="PRINTS" id="PR01002">
    <property type="entry name" value="FLGFLGJ"/>
</dbReference>
<dbReference type="NCBIfam" id="NF009355">
    <property type="entry name" value="PRK12710.1"/>
    <property type="match status" value="1"/>
</dbReference>
<dbReference type="EMBL" id="JNCF01000037">
    <property type="protein sequence ID" value="KGP62859.1"/>
    <property type="molecule type" value="Genomic_DNA"/>
</dbReference>
<dbReference type="PANTHER" id="PTHR33308:SF9">
    <property type="entry name" value="PEPTIDOGLYCAN HYDROLASE FLGJ"/>
    <property type="match status" value="1"/>
</dbReference>
<dbReference type="InterPro" id="IPR002901">
    <property type="entry name" value="MGlyc_endo_b_GlcNAc-like_dom"/>
</dbReference>
<evidence type="ECO:0000313" key="3">
    <source>
        <dbReference type="EMBL" id="KGP62859.1"/>
    </source>
</evidence>
<keyword evidence="3" id="KW-0282">Flagellum</keyword>
<comment type="caution">
    <text evidence="3">The sequence shown here is derived from an EMBL/GenBank/DDBJ whole genome shotgun (WGS) entry which is preliminary data.</text>
</comment>
<feature type="domain" description="Mannosyl-glycoprotein endo-beta-N-acetylglucosamidase-like" evidence="2">
    <location>
        <begin position="122"/>
        <end position="282"/>
    </location>
</feature>
<dbReference type="InterPro" id="IPR051056">
    <property type="entry name" value="Glycosyl_Hydrolase_73"/>
</dbReference>
<keyword evidence="3" id="KW-0969">Cilium</keyword>
<dbReference type="GO" id="GO:0071973">
    <property type="term" value="P:bacterial-type flagellum-dependent cell motility"/>
    <property type="evidence" value="ECO:0007669"/>
    <property type="project" value="TreeGrafter"/>
</dbReference>
<gene>
    <name evidence="3" type="primary">flgJ</name>
    <name evidence="3" type="ORF">EP47_05165</name>
</gene>
<dbReference type="RefSeq" id="WP_035890428.1">
    <property type="nucleotide sequence ID" value="NZ_JNCF01000037.1"/>
</dbReference>
<evidence type="ECO:0000256" key="1">
    <source>
        <dbReference type="ARBA" id="ARBA00022801"/>
    </source>
</evidence>
<dbReference type="Gene3D" id="2.10.70.40">
    <property type="entry name" value="peptidoglycan hydrolase"/>
    <property type="match status" value="1"/>
</dbReference>
<dbReference type="Proteomes" id="UP000054422">
    <property type="component" value="Unassembled WGS sequence"/>
</dbReference>
<evidence type="ECO:0000313" key="4">
    <source>
        <dbReference type="Proteomes" id="UP000054422"/>
    </source>
</evidence>
<sequence length="292" mass="32091">MAVQGIAANDFQGLNELKVQAKNNAKEGLPEAAKLFETVFLQSMLKSRCIGQYFLDESTSFNEKNPITFQEILDGRYGSALGESKETGSATRLANQLDASVGIPLNSSSHSSNEMNSATISNTEISSSIIDDFVRSVWPIAKQAASLIGLDPKLLIAQAALETGWGKFVVKDTNDFSSNNLFNIKATANSQSESVQIKTTEYIADMPIKVNASFRKYSSIKDSFHDYISLIKESERYRTALANAANPELYMNELSKAGYATDPNYTSKILSIYHGKELKQAILRCELSAHEN</sequence>
<dbReference type="AlphaFoldDB" id="A0A0A2STY2"/>
<keyword evidence="3" id="KW-0966">Cell projection</keyword>
<keyword evidence="1" id="KW-0378">Hydrolase</keyword>
<dbReference type="STRING" id="1498499.EP47_05165"/>
<dbReference type="PANTHER" id="PTHR33308">
    <property type="entry name" value="PEPTIDOGLYCAN HYDROLASE FLGJ"/>
    <property type="match status" value="1"/>
</dbReference>
<dbReference type="Gene3D" id="1.10.530.10">
    <property type="match status" value="1"/>
</dbReference>